<keyword evidence="2" id="KW-1185">Reference proteome</keyword>
<proteinExistence type="predicted"/>
<feature type="non-terminal residue" evidence="1">
    <location>
        <position position="1"/>
    </location>
</feature>
<reference evidence="1" key="1">
    <citation type="submission" date="2022-06" db="EMBL/GenBank/DDBJ databases">
        <authorList>
            <consortium name="SYNGENTA / RWTH Aachen University"/>
        </authorList>
    </citation>
    <scope>NUCLEOTIDE SEQUENCE</scope>
</reference>
<name>A0AAV0BGJ5_PHAPC</name>
<evidence type="ECO:0000313" key="2">
    <source>
        <dbReference type="Proteomes" id="UP001153365"/>
    </source>
</evidence>
<dbReference type="Proteomes" id="UP001153365">
    <property type="component" value="Unassembled WGS sequence"/>
</dbReference>
<comment type="caution">
    <text evidence="1">The sequence shown here is derived from an EMBL/GenBank/DDBJ whole genome shotgun (WGS) entry which is preliminary data.</text>
</comment>
<dbReference type="AlphaFoldDB" id="A0AAV0BGJ5"/>
<accession>A0AAV0BGJ5</accession>
<sequence>TVHLHANGDLNLPHILFVYYPDGFRSHVKLPHSVVIPEARNWISWRTSWSSTMSDLVQQFIQLRFNPALVKRDFMRQLAPSQLFRLWDAAGLNRLISSQKQASMIKQTAPLEFEVCYLSLLKEVNIDNMLKKNFPFFSILL</sequence>
<gene>
    <name evidence="1" type="ORF">PPACK8108_LOCUS20048</name>
</gene>
<dbReference type="EMBL" id="CALTRL010005726">
    <property type="protein sequence ID" value="CAH7685510.1"/>
    <property type="molecule type" value="Genomic_DNA"/>
</dbReference>
<evidence type="ECO:0000313" key="1">
    <source>
        <dbReference type="EMBL" id="CAH7685510.1"/>
    </source>
</evidence>
<organism evidence="1 2">
    <name type="scientific">Phakopsora pachyrhizi</name>
    <name type="common">Asian soybean rust disease fungus</name>
    <dbReference type="NCBI Taxonomy" id="170000"/>
    <lineage>
        <taxon>Eukaryota</taxon>
        <taxon>Fungi</taxon>
        <taxon>Dikarya</taxon>
        <taxon>Basidiomycota</taxon>
        <taxon>Pucciniomycotina</taxon>
        <taxon>Pucciniomycetes</taxon>
        <taxon>Pucciniales</taxon>
        <taxon>Phakopsoraceae</taxon>
        <taxon>Phakopsora</taxon>
    </lineage>
</organism>
<protein>
    <submittedName>
        <fullName evidence="1">Uncharacterized protein</fullName>
    </submittedName>
</protein>